<feature type="region of interest" description="Disordered" evidence="1">
    <location>
        <begin position="1"/>
        <end position="47"/>
    </location>
</feature>
<evidence type="ECO:0000313" key="3">
    <source>
        <dbReference type="Proteomes" id="UP000831589"/>
    </source>
</evidence>
<accession>A0AAE9K4P7</accession>
<reference evidence="2" key="1">
    <citation type="submission" date="2022-02" db="EMBL/GenBank/DDBJ databases">
        <title>Complete genome sequence of Burkholderia cenocepacia phage Musica.</title>
        <authorList>
            <person name="Le T."/>
            <person name="Yao G."/>
            <person name="Liu M."/>
            <person name="Gonzalez C."/>
        </authorList>
    </citation>
    <scope>NUCLEOTIDE SEQUENCE</scope>
</reference>
<keyword evidence="3" id="KW-1185">Reference proteome</keyword>
<sequence length="47" mass="5154">MRLGPARLEALQRLGRPQGAQGSDAVKREPQRGCRADAQGIRRGRRG</sequence>
<protein>
    <submittedName>
        <fullName evidence="2">Uncharacterized protein</fullName>
    </submittedName>
</protein>
<proteinExistence type="predicted"/>
<feature type="compositionally biased region" description="Basic and acidic residues" evidence="1">
    <location>
        <begin position="25"/>
        <end position="35"/>
    </location>
</feature>
<evidence type="ECO:0000313" key="2">
    <source>
        <dbReference type="EMBL" id="UNY41719.1"/>
    </source>
</evidence>
<evidence type="ECO:0000256" key="1">
    <source>
        <dbReference type="SAM" id="MobiDB-lite"/>
    </source>
</evidence>
<organism evidence="2 3">
    <name type="scientific">Burkholderia phage Musica</name>
    <dbReference type="NCBI Taxonomy" id="2924903"/>
    <lineage>
        <taxon>Viruses</taxon>
        <taxon>Duplodnaviria</taxon>
        <taxon>Heunggongvirae</taxon>
        <taxon>Uroviricota</taxon>
        <taxon>Caudoviricetes</taxon>
        <taxon>Peduoviridae</taxon>
        <taxon>Kayeltresvirus</taxon>
        <taxon>Kayeltresvirus musica</taxon>
    </lineage>
</organism>
<name>A0AAE9K4P7_9CAUD</name>
<gene>
    <name evidence="2" type="ORF">CPT_Musica_060</name>
</gene>
<dbReference type="EMBL" id="OM638608">
    <property type="protein sequence ID" value="UNY41719.1"/>
    <property type="molecule type" value="Genomic_DNA"/>
</dbReference>
<dbReference type="Proteomes" id="UP000831589">
    <property type="component" value="Segment"/>
</dbReference>